<dbReference type="Pfam" id="PF23150">
    <property type="entry name" value="CFAP61_dimer"/>
    <property type="match status" value="1"/>
</dbReference>
<dbReference type="InParanoid" id="B4LIT7"/>
<dbReference type="OrthoDB" id="382863at2759"/>
<reference evidence="3 4" key="1">
    <citation type="journal article" date="2007" name="Nature">
        <title>Evolution of genes and genomes on the Drosophila phylogeny.</title>
        <authorList>
            <consortium name="Drosophila 12 Genomes Consortium"/>
            <person name="Clark A.G."/>
            <person name="Eisen M.B."/>
            <person name="Smith D.R."/>
            <person name="Bergman C.M."/>
            <person name="Oliver B."/>
            <person name="Markow T.A."/>
            <person name="Kaufman T.C."/>
            <person name="Kellis M."/>
            <person name="Gelbart W."/>
            <person name="Iyer V.N."/>
            <person name="Pollard D.A."/>
            <person name="Sackton T.B."/>
            <person name="Larracuente A.M."/>
            <person name="Singh N.D."/>
            <person name="Abad J.P."/>
            <person name="Abt D.N."/>
            <person name="Adryan B."/>
            <person name="Aguade M."/>
            <person name="Akashi H."/>
            <person name="Anderson W.W."/>
            <person name="Aquadro C.F."/>
            <person name="Ardell D.H."/>
            <person name="Arguello R."/>
            <person name="Artieri C.G."/>
            <person name="Barbash D.A."/>
            <person name="Barker D."/>
            <person name="Barsanti P."/>
            <person name="Batterham P."/>
            <person name="Batzoglou S."/>
            <person name="Begun D."/>
            <person name="Bhutkar A."/>
            <person name="Blanco E."/>
            <person name="Bosak S.A."/>
            <person name="Bradley R.K."/>
            <person name="Brand A.D."/>
            <person name="Brent M.R."/>
            <person name="Brooks A.N."/>
            <person name="Brown R.H."/>
            <person name="Butlin R.K."/>
            <person name="Caggese C."/>
            <person name="Calvi B.R."/>
            <person name="Bernardo de Carvalho A."/>
            <person name="Caspi A."/>
            <person name="Castrezana S."/>
            <person name="Celniker S.E."/>
            <person name="Chang J.L."/>
            <person name="Chapple C."/>
            <person name="Chatterji S."/>
            <person name="Chinwalla A."/>
            <person name="Civetta A."/>
            <person name="Clifton S.W."/>
            <person name="Comeron J.M."/>
            <person name="Costello J.C."/>
            <person name="Coyne J.A."/>
            <person name="Daub J."/>
            <person name="David R.G."/>
            <person name="Delcher A.L."/>
            <person name="Delehaunty K."/>
            <person name="Do C.B."/>
            <person name="Ebling H."/>
            <person name="Edwards K."/>
            <person name="Eickbush T."/>
            <person name="Evans J.D."/>
            <person name="Filipski A."/>
            <person name="Findeiss S."/>
            <person name="Freyhult E."/>
            <person name="Fulton L."/>
            <person name="Fulton R."/>
            <person name="Garcia A.C."/>
            <person name="Gardiner A."/>
            <person name="Garfield D.A."/>
            <person name="Garvin B.E."/>
            <person name="Gibson G."/>
            <person name="Gilbert D."/>
            <person name="Gnerre S."/>
            <person name="Godfrey J."/>
            <person name="Good R."/>
            <person name="Gotea V."/>
            <person name="Gravely B."/>
            <person name="Greenberg A.J."/>
            <person name="Griffiths-Jones S."/>
            <person name="Gross S."/>
            <person name="Guigo R."/>
            <person name="Gustafson E.A."/>
            <person name="Haerty W."/>
            <person name="Hahn M.W."/>
            <person name="Halligan D.L."/>
            <person name="Halpern A.L."/>
            <person name="Halter G.M."/>
            <person name="Han M.V."/>
            <person name="Heger A."/>
            <person name="Hillier L."/>
            <person name="Hinrichs A.S."/>
            <person name="Holmes I."/>
            <person name="Hoskins R.A."/>
            <person name="Hubisz M.J."/>
            <person name="Hultmark D."/>
            <person name="Huntley M.A."/>
            <person name="Jaffe D.B."/>
            <person name="Jagadeeshan S."/>
            <person name="Jeck W.R."/>
            <person name="Johnson J."/>
            <person name="Jones C.D."/>
            <person name="Jordan W.C."/>
            <person name="Karpen G.H."/>
            <person name="Kataoka E."/>
            <person name="Keightley P.D."/>
            <person name="Kheradpour P."/>
            <person name="Kirkness E.F."/>
            <person name="Koerich L.B."/>
            <person name="Kristiansen K."/>
            <person name="Kudrna D."/>
            <person name="Kulathinal R.J."/>
            <person name="Kumar S."/>
            <person name="Kwok R."/>
            <person name="Lander E."/>
            <person name="Langley C.H."/>
            <person name="Lapoint R."/>
            <person name="Lazzaro B.P."/>
            <person name="Lee S.J."/>
            <person name="Levesque L."/>
            <person name="Li R."/>
            <person name="Lin C.F."/>
            <person name="Lin M.F."/>
            <person name="Lindblad-Toh K."/>
            <person name="Llopart A."/>
            <person name="Long M."/>
            <person name="Low L."/>
            <person name="Lozovsky E."/>
            <person name="Lu J."/>
            <person name="Luo M."/>
            <person name="Machado C.A."/>
            <person name="Makalowski W."/>
            <person name="Marzo M."/>
            <person name="Matsuda M."/>
            <person name="Matzkin L."/>
            <person name="McAllister B."/>
            <person name="McBride C.S."/>
            <person name="McKernan B."/>
            <person name="McKernan K."/>
            <person name="Mendez-Lago M."/>
            <person name="Minx P."/>
            <person name="Mollenhauer M.U."/>
            <person name="Montooth K."/>
            <person name="Mount S.M."/>
            <person name="Mu X."/>
            <person name="Myers E."/>
            <person name="Negre B."/>
            <person name="Newfeld S."/>
            <person name="Nielsen R."/>
            <person name="Noor M.A."/>
            <person name="O'Grady P."/>
            <person name="Pachter L."/>
            <person name="Papaceit M."/>
            <person name="Parisi M.J."/>
            <person name="Parisi M."/>
            <person name="Parts L."/>
            <person name="Pedersen J.S."/>
            <person name="Pesole G."/>
            <person name="Phillippy A.M."/>
            <person name="Ponting C.P."/>
            <person name="Pop M."/>
            <person name="Porcelli D."/>
            <person name="Powell J.R."/>
            <person name="Prohaska S."/>
            <person name="Pruitt K."/>
            <person name="Puig M."/>
            <person name="Quesneville H."/>
            <person name="Ram K.R."/>
            <person name="Rand D."/>
            <person name="Rasmussen M.D."/>
            <person name="Reed L.K."/>
            <person name="Reenan R."/>
            <person name="Reily A."/>
            <person name="Remington K.A."/>
            <person name="Rieger T.T."/>
            <person name="Ritchie M.G."/>
            <person name="Robin C."/>
            <person name="Rogers Y.H."/>
            <person name="Rohde C."/>
            <person name="Rozas J."/>
            <person name="Rubenfield M.J."/>
            <person name="Ruiz A."/>
            <person name="Russo S."/>
            <person name="Salzberg S.L."/>
            <person name="Sanchez-Gracia A."/>
            <person name="Saranga D.J."/>
            <person name="Sato H."/>
            <person name="Schaeffer S.W."/>
            <person name="Schatz M.C."/>
            <person name="Schlenke T."/>
            <person name="Schwartz R."/>
            <person name="Segarra C."/>
            <person name="Singh R.S."/>
            <person name="Sirot L."/>
            <person name="Sirota M."/>
            <person name="Sisneros N.B."/>
            <person name="Smith C.D."/>
            <person name="Smith T.F."/>
            <person name="Spieth J."/>
            <person name="Stage D.E."/>
            <person name="Stark A."/>
            <person name="Stephan W."/>
            <person name="Strausberg R.L."/>
            <person name="Strempel S."/>
            <person name="Sturgill D."/>
            <person name="Sutton G."/>
            <person name="Sutton G.G."/>
            <person name="Tao W."/>
            <person name="Teichmann S."/>
            <person name="Tobari Y.N."/>
            <person name="Tomimura Y."/>
            <person name="Tsolas J.M."/>
            <person name="Valente V.L."/>
            <person name="Venter E."/>
            <person name="Venter J.C."/>
            <person name="Vicario S."/>
            <person name="Vieira F.G."/>
            <person name="Vilella A.J."/>
            <person name="Villasante A."/>
            <person name="Walenz B."/>
            <person name="Wang J."/>
            <person name="Wasserman M."/>
            <person name="Watts T."/>
            <person name="Wilson D."/>
            <person name="Wilson R.K."/>
            <person name="Wing R.A."/>
            <person name="Wolfner M.F."/>
            <person name="Wong A."/>
            <person name="Wong G.K."/>
            <person name="Wu C.I."/>
            <person name="Wu G."/>
            <person name="Yamamoto D."/>
            <person name="Yang H.P."/>
            <person name="Yang S.P."/>
            <person name="Yorke J.A."/>
            <person name="Yoshida K."/>
            <person name="Zdobnov E."/>
            <person name="Zhang P."/>
            <person name="Zhang Y."/>
            <person name="Zimin A.V."/>
            <person name="Baldwin J."/>
            <person name="Abdouelleil A."/>
            <person name="Abdulkadir J."/>
            <person name="Abebe A."/>
            <person name="Abera B."/>
            <person name="Abreu J."/>
            <person name="Acer S.C."/>
            <person name="Aftuck L."/>
            <person name="Alexander A."/>
            <person name="An P."/>
            <person name="Anderson E."/>
            <person name="Anderson S."/>
            <person name="Arachi H."/>
            <person name="Azer M."/>
            <person name="Bachantsang P."/>
            <person name="Barry A."/>
            <person name="Bayul T."/>
            <person name="Berlin A."/>
            <person name="Bessette D."/>
            <person name="Bloom T."/>
            <person name="Blye J."/>
            <person name="Boguslavskiy L."/>
            <person name="Bonnet C."/>
            <person name="Boukhgalter B."/>
            <person name="Bourzgui I."/>
            <person name="Brown A."/>
            <person name="Cahill P."/>
            <person name="Channer S."/>
            <person name="Cheshatsang Y."/>
            <person name="Chuda L."/>
            <person name="Citroen M."/>
            <person name="Collymore A."/>
            <person name="Cooke P."/>
            <person name="Costello M."/>
            <person name="D'Aco K."/>
            <person name="Daza R."/>
            <person name="De Haan G."/>
            <person name="DeGray S."/>
            <person name="DeMaso C."/>
            <person name="Dhargay N."/>
            <person name="Dooley K."/>
            <person name="Dooley E."/>
            <person name="Doricent M."/>
            <person name="Dorje P."/>
            <person name="Dorjee K."/>
            <person name="Dupes A."/>
            <person name="Elong R."/>
            <person name="Falk J."/>
            <person name="Farina A."/>
            <person name="Faro S."/>
            <person name="Ferguson D."/>
            <person name="Fisher S."/>
            <person name="Foley C.D."/>
            <person name="Franke A."/>
            <person name="Friedrich D."/>
            <person name="Gadbois L."/>
            <person name="Gearin G."/>
            <person name="Gearin C.R."/>
            <person name="Giannoukos G."/>
            <person name="Goode T."/>
            <person name="Graham J."/>
            <person name="Grandbois E."/>
            <person name="Grewal S."/>
            <person name="Gyaltsen K."/>
            <person name="Hafez N."/>
            <person name="Hagos B."/>
            <person name="Hall J."/>
            <person name="Henson C."/>
            <person name="Hollinger A."/>
            <person name="Honan T."/>
            <person name="Huard M.D."/>
            <person name="Hughes L."/>
            <person name="Hurhula B."/>
            <person name="Husby M.E."/>
            <person name="Kamat A."/>
            <person name="Kanga B."/>
            <person name="Kashin S."/>
            <person name="Khazanovich D."/>
            <person name="Kisner P."/>
            <person name="Lance K."/>
            <person name="Lara M."/>
            <person name="Lee W."/>
            <person name="Lennon N."/>
            <person name="Letendre F."/>
            <person name="LeVine R."/>
            <person name="Lipovsky A."/>
            <person name="Liu X."/>
            <person name="Liu J."/>
            <person name="Liu S."/>
            <person name="Lokyitsang T."/>
            <person name="Lokyitsang Y."/>
            <person name="Lubonja R."/>
            <person name="Lui A."/>
            <person name="MacDonald P."/>
            <person name="Magnisalis V."/>
            <person name="Maru K."/>
            <person name="Matthews C."/>
            <person name="McCusker W."/>
            <person name="McDonough S."/>
            <person name="Mehta T."/>
            <person name="Meldrim J."/>
            <person name="Meneus L."/>
            <person name="Mihai O."/>
            <person name="Mihalev A."/>
            <person name="Mihova T."/>
            <person name="Mittelman R."/>
            <person name="Mlenga V."/>
            <person name="Montmayeur A."/>
            <person name="Mulrain L."/>
            <person name="Navidi A."/>
            <person name="Naylor J."/>
            <person name="Negash T."/>
            <person name="Nguyen T."/>
            <person name="Nguyen N."/>
            <person name="Nicol R."/>
            <person name="Norbu C."/>
            <person name="Norbu N."/>
            <person name="Novod N."/>
            <person name="O'Neill B."/>
            <person name="Osman S."/>
            <person name="Markiewicz E."/>
            <person name="Oyono O.L."/>
            <person name="Patti C."/>
            <person name="Phunkhang P."/>
            <person name="Pierre F."/>
            <person name="Priest M."/>
            <person name="Raghuraman S."/>
            <person name="Rege F."/>
            <person name="Reyes R."/>
            <person name="Rise C."/>
            <person name="Rogov P."/>
            <person name="Ross K."/>
            <person name="Ryan E."/>
            <person name="Settipalli S."/>
            <person name="Shea T."/>
            <person name="Sherpa N."/>
            <person name="Shi L."/>
            <person name="Shih D."/>
            <person name="Sparrow T."/>
            <person name="Spaulding J."/>
            <person name="Stalker J."/>
            <person name="Stange-Thomann N."/>
            <person name="Stavropoulos S."/>
            <person name="Stone C."/>
            <person name="Strader C."/>
            <person name="Tesfaye S."/>
            <person name="Thomson T."/>
            <person name="Thoulutsang Y."/>
            <person name="Thoulutsang D."/>
            <person name="Topham K."/>
            <person name="Topping I."/>
            <person name="Tsamla T."/>
            <person name="Vassiliev H."/>
            <person name="Vo A."/>
            <person name="Wangchuk T."/>
            <person name="Wangdi T."/>
            <person name="Weiand M."/>
            <person name="Wilkinson J."/>
            <person name="Wilson A."/>
            <person name="Yadav S."/>
            <person name="Young G."/>
            <person name="Yu Q."/>
            <person name="Zembek L."/>
            <person name="Zhong D."/>
            <person name="Zimmer A."/>
            <person name="Zwirko Z."/>
            <person name="Jaffe D.B."/>
            <person name="Alvarez P."/>
            <person name="Brockman W."/>
            <person name="Butler J."/>
            <person name="Chin C."/>
            <person name="Gnerre S."/>
            <person name="Grabherr M."/>
            <person name="Kleber M."/>
            <person name="Mauceli E."/>
            <person name="MacCallum I."/>
        </authorList>
    </citation>
    <scope>NUCLEOTIDE SEQUENCE [LARGE SCALE GENOMIC DNA]</scope>
    <source>
        <strain evidence="4">Tucson 15010-1051.87</strain>
    </source>
</reference>
<dbReference type="Pfam" id="PF16092">
    <property type="entry name" value="CFAP61_N"/>
    <property type="match status" value="1"/>
</dbReference>
<gene>
    <name evidence="3" type="primary">Dvir\GJ22042</name>
    <name evidence="3" type="ORF">Dvir_GJ22042</name>
</gene>
<dbReference type="PANTHER" id="PTHR21178:SF8">
    <property type="entry name" value="CILIA- AND FLAGELLA-ASSOCIATED PROTEIN 61"/>
    <property type="match status" value="1"/>
</dbReference>
<dbReference type="InterPro" id="IPR038884">
    <property type="entry name" value="CFAP61"/>
</dbReference>
<proteinExistence type="predicted"/>
<accession>B4LIT7</accession>
<dbReference type="FunCoup" id="B4LIT7">
    <property type="interactions" value="1"/>
</dbReference>
<dbReference type="InterPro" id="IPR032151">
    <property type="entry name" value="CFAP61_N"/>
</dbReference>
<name>B4LIT7_DROVI</name>
<dbReference type="Gene3D" id="3.50.50.60">
    <property type="entry name" value="FAD/NAD(P)-binding domain"/>
    <property type="match status" value="1"/>
</dbReference>
<dbReference type="HOGENOM" id="CLU_274326_0_0_1"/>
<protein>
    <submittedName>
        <fullName evidence="3">Uncharacterized protein</fullName>
    </submittedName>
</protein>
<dbReference type="EMBL" id="CH940648">
    <property type="protein sequence ID" value="EDW61440.2"/>
    <property type="molecule type" value="Genomic_DNA"/>
</dbReference>
<dbReference type="PANTHER" id="PTHR21178">
    <property type="entry name" value="CILIA- AND FLAGELLA-ASSOCIATED PROTEIN 61"/>
    <property type="match status" value="1"/>
</dbReference>
<dbReference type="eggNOG" id="ENOG502QSEC">
    <property type="taxonomic scope" value="Eukaryota"/>
</dbReference>
<dbReference type="InterPro" id="IPR036188">
    <property type="entry name" value="FAD/NAD-bd_sf"/>
</dbReference>
<evidence type="ECO:0000259" key="2">
    <source>
        <dbReference type="Pfam" id="PF23150"/>
    </source>
</evidence>
<evidence type="ECO:0000313" key="3">
    <source>
        <dbReference type="EMBL" id="EDW61440.2"/>
    </source>
</evidence>
<dbReference type="KEGG" id="dvi:6626183"/>
<dbReference type="SUPFAM" id="SSF51905">
    <property type="entry name" value="FAD/NAD(P)-binding domain"/>
    <property type="match status" value="1"/>
</dbReference>
<keyword evidence="4" id="KW-1185">Reference proteome</keyword>
<organism evidence="3 4">
    <name type="scientific">Drosophila virilis</name>
    <name type="common">Fruit fly</name>
    <dbReference type="NCBI Taxonomy" id="7244"/>
    <lineage>
        <taxon>Eukaryota</taxon>
        <taxon>Metazoa</taxon>
        <taxon>Ecdysozoa</taxon>
        <taxon>Arthropoda</taxon>
        <taxon>Hexapoda</taxon>
        <taxon>Insecta</taxon>
        <taxon>Pterygota</taxon>
        <taxon>Neoptera</taxon>
        <taxon>Endopterygota</taxon>
        <taxon>Diptera</taxon>
        <taxon>Brachycera</taxon>
        <taxon>Muscomorpha</taxon>
        <taxon>Ephydroidea</taxon>
        <taxon>Drosophilidae</taxon>
        <taxon>Drosophila</taxon>
    </lineage>
</organism>
<feature type="domain" description="CFAP61 dimerisation" evidence="2">
    <location>
        <begin position="1099"/>
        <end position="1211"/>
    </location>
</feature>
<evidence type="ECO:0000259" key="1">
    <source>
        <dbReference type="Pfam" id="PF16092"/>
    </source>
</evidence>
<evidence type="ECO:0000313" key="4">
    <source>
        <dbReference type="Proteomes" id="UP000008792"/>
    </source>
</evidence>
<dbReference type="Proteomes" id="UP000008792">
    <property type="component" value="Unassembled WGS sequence"/>
</dbReference>
<dbReference type="InterPro" id="IPR056299">
    <property type="entry name" value="CFAP61_dimer"/>
</dbReference>
<sequence length="1290" mass="151495">MSQGYTVRGATKDDLQSISALIYEPAIKWFGNKRPKYEKNEIFKKYQTHRMAVELNDPTDSSLIAYAEFRNYPAIGPMPSDSWLEWLHEKYCIRDTISRLNSMFFNFCVYRKEHPEALLALLREVFYLENRVWYLITIRTPVLQEDLYYAESFDDLEKYATVYYPREFSITSNSNTQSLYITERFRVLPKITYRKALAEDNDDIIEMHEHELPEMRAELGDFYIAEELMRTDDDAKNSVIIVAELENEKQDSRTAGFIWLDAKVDIRFYVQNFEMDMFGNLVKFSTNKPFDYEQVTVSSVERKAEANLFTADAMDDLNATTIIGGVQRNDSGISVASLSKLKVSSIHGNIVDTNVSTSQDKFYMREDLYMKFVYIFEKLVTTGYYINEQSKCISLHYNTDPKKRQVDGVQSASNVFELKYICVQEDFPLPRLFSCLNAMYAAFPDRDYCIMTIPKSVNSLRSHVEALKYFMPVAMRPTKVANLTDIYITHRSAIFGEISLYRLESTDFDTVVDLAKGGQMVPDLREMSSASSFSYNSKVNAFVNIDNEVQVIQQIMSDVLEKVNSDYDVFTIRCGNSTKAAIHNTAIGFVILRKYLHHHELHYHYHLPKNDQHLDNERAEIISLRLHPLFSNCCDVILRNLAAKTRYFDFYFIYARNKYLFSNDLKTMMMPIEPTPMKKFFFTNIEKKLKWNSNSSLMGLPDYDYYRDHLVVFRHRLNPSQWFGKTTRLVIIGFTASAKAFLRQLVFQWNTKDHANSENYNCLPRLQVTVIAAPGLVEAEYDCMFDCPYCPPGGHCYLSYRNYSCYVRDVVLRMDLRLWVQFLPGHVNYINREKKFVKINKTCEIYYDTLLLMNYLSFRLKVDDHKEEHPGRIPSNFIELNNRLDKFLLFYKLRVLIEEHKRDYLILMYGSNLHTYECIAFLISHGVAPDRIVLVLPHKKLGTEEEQKLISPFVDENLQYILDDMLEDLEVQIHRDLTFAHWVQHGTANFILEVVFKPWKGKKERVTFDCDIFISFQEGCMDSNTEEWLKASEIKLRSRRILVNKNFQTNDPDIYAVGKHIEINEPINHQYQYTNEKETAIKLMQILELRQFDTPIDYKYSQPSFFKALLPLGYFITKLTMPRRYLASFVLGCTKCSLSTYLNNTFCRIGLTPKMIVDEIVVVTKQSAPLDYLEHFCGKHEKMLNNLKARYKEGNIKCFLRFLQEPWTELLMHDDFDDFQAENHKMLMPMIQNLDWNTENNLREVNKQLLEHNLLDFIRKRRGEFHHDFVLPEDYIQADNFGDLRSGHGN</sequence>
<feature type="domain" description="Cilia- and flagella-associated protein 61 N-terminal" evidence="1">
    <location>
        <begin position="6"/>
        <end position="284"/>
    </location>
</feature>
<dbReference type="STRING" id="7244.B4LIT7"/>